<sequence>MEKDSARASPRAGVYVARASPRAGVCNLLMVKGFVGIAIAIVGL</sequence>
<dbReference type="AlphaFoldDB" id="A0A1R3GCM7"/>
<keyword evidence="1" id="KW-0472">Membrane</keyword>
<evidence type="ECO:0000313" key="3">
    <source>
        <dbReference type="Proteomes" id="UP000187203"/>
    </source>
</evidence>
<keyword evidence="3" id="KW-1185">Reference proteome</keyword>
<proteinExistence type="predicted"/>
<keyword evidence="1" id="KW-0812">Transmembrane</keyword>
<organism evidence="2 3">
    <name type="scientific">Corchorus olitorius</name>
    <dbReference type="NCBI Taxonomy" id="93759"/>
    <lineage>
        <taxon>Eukaryota</taxon>
        <taxon>Viridiplantae</taxon>
        <taxon>Streptophyta</taxon>
        <taxon>Embryophyta</taxon>
        <taxon>Tracheophyta</taxon>
        <taxon>Spermatophyta</taxon>
        <taxon>Magnoliopsida</taxon>
        <taxon>eudicotyledons</taxon>
        <taxon>Gunneridae</taxon>
        <taxon>Pentapetalae</taxon>
        <taxon>rosids</taxon>
        <taxon>malvids</taxon>
        <taxon>Malvales</taxon>
        <taxon>Malvaceae</taxon>
        <taxon>Grewioideae</taxon>
        <taxon>Apeibeae</taxon>
        <taxon>Corchorus</taxon>
    </lineage>
</organism>
<comment type="caution">
    <text evidence="2">The sequence shown here is derived from an EMBL/GenBank/DDBJ whole genome shotgun (WGS) entry which is preliminary data.</text>
</comment>
<name>A0A1R3GCM7_9ROSI</name>
<evidence type="ECO:0000313" key="2">
    <source>
        <dbReference type="EMBL" id="OMO55854.1"/>
    </source>
</evidence>
<protein>
    <submittedName>
        <fullName evidence="2">Uncharacterized protein</fullName>
    </submittedName>
</protein>
<evidence type="ECO:0000256" key="1">
    <source>
        <dbReference type="SAM" id="Phobius"/>
    </source>
</evidence>
<dbReference type="Proteomes" id="UP000187203">
    <property type="component" value="Unassembled WGS sequence"/>
</dbReference>
<feature type="transmembrane region" description="Helical" evidence="1">
    <location>
        <begin position="21"/>
        <end position="42"/>
    </location>
</feature>
<gene>
    <name evidence="2" type="ORF">COLO4_35849</name>
</gene>
<reference evidence="3" key="1">
    <citation type="submission" date="2013-09" db="EMBL/GenBank/DDBJ databases">
        <title>Corchorus olitorius genome sequencing.</title>
        <authorList>
            <person name="Alam M."/>
            <person name="Haque M.S."/>
            <person name="Islam M.S."/>
            <person name="Emdad E.M."/>
            <person name="Islam M.M."/>
            <person name="Ahmed B."/>
            <person name="Halim A."/>
            <person name="Hossen Q.M.M."/>
            <person name="Hossain M.Z."/>
            <person name="Ahmed R."/>
            <person name="Khan M.M."/>
            <person name="Islam R."/>
            <person name="Rashid M.M."/>
            <person name="Khan S.A."/>
            <person name="Rahman M.S."/>
            <person name="Alam M."/>
            <person name="Yahiya A.S."/>
            <person name="Khan M.S."/>
            <person name="Azam M.S."/>
            <person name="Haque T."/>
            <person name="Lashkar M.Z.H."/>
            <person name="Akhand A.I."/>
            <person name="Morshed G."/>
            <person name="Roy S."/>
            <person name="Uddin K.S."/>
            <person name="Rabeya T."/>
            <person name="Hossain A.S."/>
            <person name="Chowdhury A."/>
            <person name="Snigdha A.R."/>
            <person name="Mortoza M.S."/>
            <person name="Matin S.A."/>
            <person name="Hoque S.M.E."/>
            <person name="Islam M.K."/>
            <person name="Roy D.K."/>
            <person name="Haider R."/>
            <person name="Moosa M.M."/>
            <person name="Elias S.M."/>
            <person name="Hasan A.M."/>
            <person name="Jahan S."/>
            <person name="Shafiuddin M."/>
            <person name="Mahmood N."/>
            <person name="Shommy N.S."/>
        </authorList>
    </citation>
    <scope>NUCLEOTIDE SEQUENCE [LARGE SCALE GENOMIC DNA]</scope>
    <source>
        <strain evidence="3">cv. O-4</strain>
    </source>
</reference>
<dbReference type="EMBL" id="AWUE01022832">
    <property type="protein sequence ID" value="OMO55854.1"/>
    <property type="molecule type" value="Genomic_DNA"/>
</dbReference>
<keyword evidence="1" id="KW-1133">Transmembrane helix</keyword>
<accession>A0A1R3GCM7</accession>